<evidence type="ECO:0000256" key="1">
    <source>
        <dbReference type="SAM" id="Phobius"/>
    </source>
</evidence>
<keyword evidence="1" id="KW-0812">Transmembrane</keyword>
<sequence length="280" mass="31766">MATKHSGKLGIDLNKYDDREGLTISRMHFGLWLSENRRKITRGVVIFLIVASAAMFIYSSYNYVFYYLHGRDADNQLVVDLSASLIDSQAYREANAPKPLDIGPVTTFAIDGKYDFLVSLKNVNEKHYSNFQYCLVAGEEELACGGSFILPDSEKNLLIPSVRSEVRPSNVRLVIADLFWQRLNTHLIPNWSDYQSQRLNVAVSDLKYNNLTPGFHNLSFKVKNNSPYSYLTLPLSIVLYNGQAPSGINIYNIDKFYSGEEREVNLSWRAAGERVTRADV</sequence>
<accession>A0A2N2E240</accession>
<reference evidence="2 3" key="1">
    <citation type="journal article" date="2017" name="ISME J.">
        <title>Potential for microbial H2 and metal transformations associated with novel bacteria and archaea in deep terrestrial subsurface sediments.</title>
        <authorList>
            <person name="Hernsdorf A.W."/>
            <person name="Amano Y."/>
            <person name="Miyakawa K."/>
            <person name="Ise K."/>
            <person name="Suzuki Y."/>
            <person name="Anantharaman K."/>
            <person name="Probst A."/>
            <person name="Burstein D."/>
            <person name="Thomas B.C."/>
            <person name="Banfield J.F."/>
        </authorList>
    </citation>
    <scope>NUCLEOTIDE SEQUENCE [LARGE SCALE GENOMIC DNA]</scope>
    <source>
        <strain evidence="2">HGW-Falkowbacteria-2</strain>
    </source>
</reference>
<gene>
    <name evidence="2" type="ORF">CVU83_01125</name>
</gene>
<keyword evidence="1" id="KW-0472">Membrane</keyword>
<name>A0A2N2E240_9BACT</name>
<evidence type="ECO:0000313" key="3">
    <source>
        <dbReference type="Proteomes" id="UP000233325"/>
    </source>
</evidence>
<keyword evidence="1" id="KW-1133">Transmembrane helix</keyword>
<protein>
    <submittedName>
        <fullName evidence="2">Uncharacterized protein</fullName>
    </submittedName>
</protein>
<evidence type="ECO:0000313" key="2">
    <source>
        <dbReference type="EMBL" id="PKM88742.1"/>
    </source>
</evidence>
<proteinExistence type="predicted"/>
<feature type="transmembrane region" description="Helical" evidence="1">
    <location>
        <begin position="44"/>
        <end position="68"/>
    </location>
</feature>
<feature type="non-terminal residue" evidence="2">
    <location>
        <position position="280"/>
    </location>
</feature>
<comment type="caution">
    <text evidence="2">The sequence shown here is derived from an EMBL/GenBank/DDBJ whole genome shotgun (WGS) entry which is preliminary data.</text>
</comment>
<dbReference type="EMBL" id="PHAH01000011">
    <property type="protein sequence ID" value="PKM88742.1"/>
    <property type="molecule type" value="Genomic_DNA"/>
</dbReference>
<organism evidence="2 3">
    <name type="scientific">Candidatus Falkowbacteria bacterium HGW-Falkowbacteria-2</name>
    <dbReference type="NCBI Taxonomy" id="2013769"/>
    <lineage>
        <taxon>Bacteria</taxon>
        <taxon>Candidatus Falkowiibacteriota</taxon>
    </lineage>
</organism>
<dbReference type="Proteomes" id="UP000233325">
    <property type="component" value="Unassembled WGS sequence"/>
</dbReference>
<dbReference type="AlphaFoldDB" id="A0A2N2E240"/>